<dbReference type="Gene3D" id="3.30.1360.60">
    <property type="entry name" value="Glucose permease domain IIB"/>
    <property type="match status" value="1"/>
</dbReference>
<dbReference type="GO" id="GO:0009401">
    <property type="term" value="P:phosphoenolpyruvate-dependent sugar phosphotransferase system"/>
    <property type="evidence" value="ECO:0007669"/>
    <property type="project" value="InterPro"/>
</dbReference>
<dbReference type="InterPro" id="IPR036878">
    <property type="entry name" value="Glu_permease_IIB"/>
</dbReference>
<dbReference type="AlphaFoldDB" id="B1FRZ4"/>
<comment type="caution">
    <text evidence="1">The sequence shown here is derived from an EMBL/GenBank/DDBJ whole genome shotgun (WGS) entry which is preliminary data.</text>
</comment>
<reference evidence="1 2" key="1">
    <citation type="submission" date="2008-03" db="EMBL/GenBank/DDBJ databases">
        <title>Sequencing of the draft genome and assembly of Burkholderia ambifaria IOP40-10.</title>
        <authorList>
            <consortium name="US DOE Joint Genome Institute (JGI-PGF)"/>
            <person name="Copeland A."/>
            <person name="Lucas S."/>
            <person name="Lapidus A."/>
            <person name="Glavina del Rio T."/>
            <person name="Dalin E."/>
            <person name="Tice H."/>
            <person name="Bruce D."/>
            <person name="Goodwin L."/>
            <person name="Pitluck S."/>
            <person name="Larimer F."/>
            <person name="Land M.L."/>
            <person name="Hauser L."/>
            <person name="Tiedje J."/>
            <person name="Richardson P."/>
        </authorList>
    </citation>
    <scope>NUCLEOTIDE SEQUENCE [LARGE SCALE GENOMIC DNA]</scope>
    <source>
        <strain evidence="1 2">IOP40-10</strain>
    </source>
</reference>
<dbReference type="Proteomes" id="UP000005463">
    <property type="component" value="Unassembled WGS sequence"/>
</dbReference>
<evidence type="ECO:0000313" key="2">
    <source>
        <dbReference type="Proteomes" id="UP000005463"/>
    </source>
</evidence>
<proteinExistence type="predicted"/>
<dbReference type="GO" id="GO:0008982">
    <property type="term" value="F:protein-N(PI)-phosphohistidine-sugar phosphotransferase activity"/>
    <property type="evidence" value="ECO:0007669"/>
    <property type="project" value="InterPro"/>
</dbReference>
<name>B1FRZ4_9BURK</name>
<gene>
    <name evidence="1" type="ORF">BamIOP4010DRAFT_6807</name>
</gene>
<dbReference type="SUPFAM" id="SSF55604">
    <property type="entry name" value="Glucose permease domain IIB"/>
    <property type="match status" value="1"/>
</dbReference>
<sequence length="78" mass="7953">MFGGATNVATLDAIATTRLRVVVRDASAVDRDRLGALDVAWVSPDTFHIVCGNAAARYAEQLGARLPSTGGGAAAQPA</sequence>
<dbReference type="InterPro" id="IPR018113">
    <property type="entry name" value="PTrfase_EIIB_Cys"/>
</dbReference>
<organism evidence="1 2">
    <name type="scientific">Burkholderia ambifaria IOP40-10</name>
    <dbReference type="NCBI Taxonomy" id="396596"/>
    <lineage>
        <taxon>Bacteria</taxon>
        <taxon>Pseudomonadati</taxon>
        <taxon>Pseudomonadota</taxon>
        <taxon>Betaproteobacteria</taxon>
        <taxon>Burkholderiales</taxon>
        <taxon>Burkholderiaceae</taxon>
        <taxon>Burkholderia</taxon>
        <taxon>Burkholderia cepacia complex</taxon>
    </lineage>
</organism>
<dbReference type="PATRIC" id="fig|396596.7.peg.247"/>
<evidence type="ECO:0000313" key="1">
    <source>
        <dbReference type="EMBL" id="EDS99675.1"/>
    </source>
</evidence>
<dbReference type="EMBL" id="ABLC01000487">
    <property type="protein sequence ID" value="EDS99675.1"/>
    <property type="molecule type" value="Genomic_DNA"/>
</dbReference>
<protein>
    <submittedName>
        <fullName evidence="1">PTS system, N-acetylglucosamine-specific IIBC subunit</fullName>
    </submittedName>
</protein>
<accession>B1FRZ4</accession>
<dbReference type="Pfam" id="PF00367">
    <property type="entry name" value="PTS_EIIB"/>
    <property type="match status" value="1"/>
</dbReference>